<name>A0ABD1H7S5_SALDI</name>
<evidence type="ECO:0000256" key="8">
    <source>
        <dbReference type="ARBA" id="ARBA00022989"/>
    </source>
</evidence>
<dbReference type="GO" id="GO:0016114">
    <property type="term" value="P:terpenoid biosynthetic process"/>
    <property type="evidence" value="ECO:0007669"/>
    <property type="project" value="UniProtKB-ARBA"/>
</dbReference>
<evidence type="ECO:0000313" key="17">
    <source>
        <dbReference type="Proteomes" id="UP001567538"/>
    </source>
</evidence>
<dbReference type="InterPro" id="IPR036396">
    <property type="entry name" value="Cyt_P450_sf"/>
</dbReference>
<dbReference type="PROSITE" id="PS00086">
    <property type="entry name" value="CYTOCHROME_P450"/>
    <property type="match status" value="1"/>
</dbReference>
<dbReference type="Gene3D" id="1.10.630.10">
    <property type="entry name" value="Cytochrome P450"/>
    <property type="match status" value="1"/>
</dbReference>
<keyword evidence="12 15" id="KW-0472">Membrane</keyword>
<dbReference type="GO" id="GO:0016712">
    <property type="term" value="F:oxidoreductase activity, acting on paired donors, with incorporation or reduction of molecular oxygen, reduced flavin or flavoprotein as one donor, and incorporation of one atom of oxygen"/>
    <property type="evidence" value="ECO:0007669"/>
    <property type="project" value="UniProtKB-ARBA"/>
</dbReference>
<proteinExistence type="inferred from homology"/>
<evidence type="ECO:0000256" key="12">
    <source>
        <dbReference type="ARBA" id="ARBA00023136"/>
    </source>
</evidence>
<evidence type="ECO:0000256" key="5">
    <source>
        <dbReference type="ARBA" id="ARBA00022692"/>
    </source>
</evidence>
<keyword evidence="10 13" id="KW-0408">Iron</keyword>
<evidence type="ECO:0000256" key="3">
    <source>
        <dbReference type="ARBA" id="ARBA00010617"/>
    </source>
</evidence>
<keyword evidence="11 14" id="KW-0503">Monooxygenase</keyword>
<dbReference type="InterPro" id="IPR017972">
    <property type="entry name" value="Cyt_P450_CS"/>
</dbReference>
<evidence type="ECO:0000313" key="16">
    <source>
        <dbReference type="EMBL" id="KAL1552496.1"/>
    </source>
</evidence>
<evidence type="ECO:0000256" key="10">
    <source>
        <dbReference type="ARBA" id="ARBA00023004"/>
    </source>
</evidence>
<comment type="cofactor">
    <cofactor evidence="1 13">
        <name>heme</name>
        <dbReference type="ChEBI" id="CHEBI:30413"/>
    </cofactor>
</comment>
<dbReference type="PRINTS" id="PR00463">
    <property type="entry name" value="EP450I"/>
</dbReference>
<evidence type="ECO:0000256" key="4">
    <source>
        <dbReference type="ARBA" id="ARBA00022617"/>
    </source>
</evidence>
<dbReference type="PANTHER" id="PTHR47953">
    <property type="entry name" value="OS08G0105600 PROTEIN"/>
    <property type="match status" value="1"/>
</dbReference>
<reference evidence="16 17" key="1">
    <citation type="submission" date="2024-06" db="EMBL/GenBank/DDBJ databases">
        <title>A chromosome level genome sequence of Diviner's sage (Salvia divinorum).</title>
        <authorList>
            <person name="Ford S.A."/>
            <person name="Ro D.-K."/>
            <person name="Ness R.W."/>
            <person name="Phillips M.A."/>
        </authorList>
    </citation>
    <scope>NUCLEOTIDE SEQUENCE [LARGE SCALE GENOMIC DNA]</scope>
    <source>
        <strain evidence="16">SAF-2024a</strain>
        <tissue evidence="16">Leaf</tissue>
    </source>
</reference>
<sequence length="501" mass="56180">MEIKSTFSFTAAAFLLLTPVIFLLVIKPRRQKPHQKQQLPPSPPRLPLIGHLHHLIGKLPHHALTALSQKYGPVLHLHLGQVPAVIISSREAACEVLKSQDPACADRPDSIGTNIMWYDCADLAFSPYGEHWRQMRKICVLELLSARNVRSFGFVRRHEVDRLVETLRLSAGRPVDLTAEVFAVTSATTCRAAFGKVVRGRDELIEMMREAVTMSGGFELADLFPSSKLLNVLCLNRYRLLRMRRSLDRILDEIVEEHRSMISGEFGGEDIVDVLIRMQQNRELQFPITNVNIKAIIFDMFSAGTETTSTAIDWAMAELMRNPIVMEKAQAEIRAAVKGKTSVDEGDAEALRYLKLVIKETLRLHPPIPLIPRACRAECKVDGYAIPIKAKVMINAWAMARDPKYWDRPEIFRPERFEGSSADFAGSELQYIPFGAGRRACPGMGFGLATVELTLAQLLYHFDWKMPEGMSVDMAEGDGIAVGRKNGLFVVPTPYDYSIAI</sequence>
<dbReference type="SUPFAM" id="SSF48264">
    <property type="entry name" value="Cytochrome P450"/>
    <property type="match status" value="1"/>
</dbReference>
<keyword evidence="7" id="KW-0735">Signal-anchor</keyword>
<evidence type="ECO:0000256" key="2">
    <source>
        <dbReference type="ARBA" id="ARBA00004606"/>
    </source>
</evidence>
<dbReference type="EMBL" id="JBEAFC010000006">
    <property type="protein sequence ID" value="KAL1552496.1"/>
    <property type="molecule type" value="Genomic_DNA"/>
</dbReference>
<evidence type="ECO:0000256" key="1">
    <source>
        <dbReference type="ARBA" id="ARBA00001971"/>
    </source>
</evidence>
<comment type="similarity">
    <text evidence="3 14">Belongs to the cytochrome P450 family.</text>
</comment>
<gene>
    <name evidence="16" type="ORF">AAHA92_13285</name>
</gene>
<dbReference type="InterPro" id="IPR001128">
    <property type="entry name" value="Cyt_P450"/>
</dbReference>
<evidence type="ECO:0000256" key="15">
    <source>
        <dbReference type="SAM" id="Phobius"/>
    </source>
</evidence>
<evidence type="ECO:0000256" key="9">
    <source>
        <dbReference type="ARBA" id="ARBA00023002"/>
    </source>
</evidence>
<feature type="binding site" description="axial binding residue" evidence="13">
    <location>
        <position position="441"/>
    </location>
    <ligand>
        <name>heme</name>
        <dbReference type="ChEBI" id="CHEBI:30413"/>
    </ligand>
    <ligandPart>
        <name>Fe</name>
        <dbReference type="ChEBI" id="CHEBI:18248"/>
    </ligandPart>
</feature>
<keyword evidence="17" id="KW-1185">Reference proteome</keyword>
<keyword evidence="9 14" id="KW-0560">Oxidoreductase</keyword>
<dbReference type="PRINTS" id="PR00385">
    <property type="entry name" value="P450"/>
</dbReference>
<accession>A0ABD1H7S5</accession>
<comment type="caution">
    <text evidence="16">The sequence shown here is derived from an EMBL/GenBank/DDBJ whole genome shotgun (WGS) entry which is preliminary data.</text>
</comment>
<feature type="transmembrane region" description="Helical" evidence="15">
    <location>
        <begin position="6"/>
        <end position="26"/>
    </location>
</feature>
<organism evidence="16 17">
    <name type="scientific">Salvia divinorum</name>
    <name type="common">Maria pastora</name>
    <name type="synonym">Diviner's sage</name>
    <dbReference type="NCBI Taxonomy" id="28513"/>
    <lineage>
        <taxon>Eukaryota</taxon>
        <taxon>Viridiplantae</taxon>
        <taxon>Streptophyta</taxon>
        <taxon>Embryophyta</taxon>
        <taxon>Tracheophyta</taxon>
        <taxon>Spermatophyta</taxon>
        <taxon>Magnoliopsida</taxon>
        <taxon>eudicotyledons</taxon>
        <taxon>Gunneridae</taxon>
        <taxon>Pentapetalae</taxon>
        <taxon>asterids</taxon>
        <taxon>lamiids</taxon>
        <taxon>Lamiales</taxon>
        <taxon>Lamiaceae</taxon>
        <taxon>Nepetoideae</taxon>
        <taxon>Mentheae</taxon>
        <taxon>Salviinae</taxon>
        <taxon>Salvia</taxon>
        <taxon>Salvia subgen. Calosphace</taxon>
    </lineage>
</organism>
<keyword evidence="5 15" id="KW-0812">Transmembrane</keyword>
<dbReference type="FunFam" id="1.10.630.10:FF:000043">
    <property type="entry name" value="Cytochrome P450 99A2"/>
    <property type="match status" value="1"/>
</dbReference>
<dbReference type="Pfam" id="PF00067">
    <property type="entry name" value="p450"/>
    <property type="match status" value="1"/>
</dbReference>
<evidence type="ECO:0000256" key="11">
    <source>
        <dbReference type="ARBA" id="ARBA00023033"/>
    </source>
</evidence>
<evidence type="ECO:0000256" key="14">
    <source>
        <dbReference type="RuleBase" id="RU000461"/>
    </source>
</evidence>
<keyword evidence="8 15" id="KW-1133">Transmembrane helix</keyword>
<comment type="subcellular location">
    <subcellularLocation>
        <location evidence="2">Membrane</location>
        <topology evidence="2">Single-pass type II membrane protein</topology>
    </subcellularLocation>
</comment>
<keyword evidence="6 13" id="KW-0479">Metal-binding</keyword>
<evidence type="ECO:0000256" key="7">
    <source>
        <dbReference type="ARBA" id="ARBA00022968"/>
    </source>
</evidence>
<keyword evidence="4 13" id="KW-0349">Heme</keyword>
<evidence type="ECO:0000256" key="6">
    <source>
        <dbReference type="ARBA" id="ARBA00022723"/>
    </source>
</evidence>
<dbReference type="InterPro" id="IPR052306">
    <property type="entry name" value="CYP450_71D"/>
</dbReference>
<dbReference type="Proteomes" id="UP001567538">
    <property type="component" value="Unassembled WGS sequence"/>
</dbReference>
<dbReference type="AlphaFoldDB" id="A0ABD1H7S5"/>
<dbReference type="CDD" id="cd11072">
    <property type="entry name" value="CYP71-like"/>
    <property type="match status" value="1"/>
</dbReference>
<dbReference type="GO" id="GO:0046872">
    <property type="term" value="F:metal ion binding"/>
    <property type="evidence" value="ECO:0007669"/>
    <property type="project" value="UniProtKB-KW"/>
</dbReference>
<dbReference type="GO" id="GO:0016020">
    <property type="term" value="C:membrane"/>
    <property type="evidence" value="ECO:0007669"/>
    <property type="project" value="UniProtKB-SubCell"/>
</dbReference>
<dbReference type="InterPro" id="IPR002401">
    <property type="entry name" value="Cyt_P450_E_grp-I"/>
</dbReference>
<evidence type="ECO:0000256" key="13">
    <source>
        <dbReference type="PIRSR" id="PIRSR602401-1"/>
    </source>
</evidence>
<protein>
    <submittedName>
        <fullName evidence="16">Cytochrome P450 71D95-like</fullName>
    </submittedName>
</protein>
<dbReference type="PANTHER" id="PTHR47953:SF19">
    <property type="entry name" value="OS06G0641600 PROTEIN"/>
    <property type="match status" value="1"/>
</dbReference>